<dbReference type="RefSeq" id="WP_207395330.1">
    <property type="nucleotide sequence ID" value="NZ_JABRWO010000002.1"/>
</dbReference>
<dbReference type="EMBL" id="JABRWO010000002">
    <property type="protein sequence ID" value="MBA2113848.1"/>
    <property type="molecule type" value="Genomic_DNA"/>
</dbReference>
<dbReference type="AlphaFoldDB" id="A0A7V8V2R1"/>
<evidence type="ECO:0000313" key="4">
    <source>
        <dbReference type="Proteomes" id="UP000551616"/>
    </source>
</evidence>
<keyword evidence="2" id="KW-0233">DNA recombination</keyword>
<protein>
    <recommendedName>
        <fullName evidence="5">Phage integrase family protein</fullName>
    </recommendedName>
</protein>
<evidence type="ECO:0000313" key="3">
    <source>
        <dbReference type="EMBL" id="MBA2113848.1"/>
    </source>
</evidence>
<dbReference type="Gene3D" id="1.10.443.10">
    <property type="entry name" value="Intergrase catalytic core"/>
    <property type="match status" value="1"/>
</dbReference>
<dbReference type="GO" id="GO:0015074">
    <property type="term" value="P:DNA integration"/>
    <property type="evidence" value="ECO:0007669"/>
    <property type="project" value="InterPro"/>
</dbReference>
<evidence type="ECO:0000256" key="2">
    <source>
        <dbReference type="ARBA" id="ARBA00023172"/>
    </source>
</evidence>
<dbReference type="SUPFAM" id="SSF56349">
    <property type="entry name" value="DNA breaking-rejoining enzymes"/>
    <property type="match status" value="1"/>
</dbReference>
<keyword evidence="4" id="KW-1185">Reference proteome</keyword>
<evidence type="ECO:0000256" key="1">
    <source>
        <dbReference type="ARBA" id="ARBA00023125"/>
    </source>
</evidence>
<dbReference type="GO" id="GO:0006310">
    <property type="term" value="P:DNA recombination"/>
    <property type="evidence" value="ECO:0007669"/>
    <property type="project" value="UniProtKB-KW"/>
</dbReference>
<dbReference type="InterPro" id="IPR011010">
    <property type="entry name" value="DNA_brk_join_enz"/>
</dbReference>
<reference evidence="3 4" key="1">
    <citation type="submission" date="2020-05" db="EMBL/GenBank/DDBJ databases">
        <title>Bremerella alba sp. nov., a novel planctomycete isolated from the surface of the macroalga Fucus spiralis.</title>
        <authorList>
            <person name="Godinho O."/>
            <person name="Botelho R."/>
            <person name="Albuquerque L."/>
            <person name="Wiegand S."/>
            <person name="Da Costa M.S."/>
            <person name="Lobo-Da-Cunha A."/>
            <person name="Jogler C."/>
            <person name="Lage O.M."/>
        </authorList>
    </citation>
    <scope>NUCLEOTIDE SEQUENCE [LARGE SCALE GENOMIC DNA]</scope>
    <source>
        <strain evidence="3 4">FF15</strain>
    </source>
</reference>
<dbReference type="GO" id="GO:0003677">
    <property type="term" value="F:DNA binding"/>
    <property type="evidence" value="ECO:0007669"/>
    <property type="project" value="UniProtKB-KW"/>
</dbReference>
<dbReference type="Gene3D" id="1.10.150.130">
    <property type="match status" value="1"/>
</dbReference>
<name>A0A7V8V2R1_9BACT</name>
<comment type="caution">
    <text evidence="3">The sequence shown here is derived from an EMBL/GenBank/DDBJ whole genome shotgun (WGS) entry which is preliminary data.</text>
</comment>
<gene>
    <name evidence="3" type="ORF">HOV93_10010</name>
</gene>
<sequence length="312" mass="35334">MAKANTGRKRRSRGRAWYWRQTDSWYFTPPGTKRRVRLLDERGDPVRGQNCIDQAELALARVKAAGDWRPEVKPAEESDWIVAKVCSIYIENCEKRSRAGEISIEYEKEVRRFLQDLCKYCGALPLCDLRKTHVLHWVETHSTWKSSATRRFAIEAVMAAFNHAQNSYSVSNPLRGLTKPAHCPRLHSFSTEDERALYDATDEPYRDFLFAAIHTGLRPFSELAQITGNDVIESDRGMMWRVYASKTKKTRVIPIRKEVADLTRSILFRTTSGQAGVLLARPRSAARNGTASGTCRSDQPAAAMSCGAYTQA</sequence>
<keyword evidence="1" id="KW-0238">DNA-binding</keyword>
<proteinExistence type="predicted"/>
<dbReference type="InterPro" id="IPR013762">
    <property type="entry name" value="Integrase-like_cat_sf"/>
</dbReference>
<dbReference type="Proteomes" id="UP000551616">
    <property type="component" value="Unassembled WGS sequence"/>
</dbReference>
<accession>A0A7V8V2R1</accession>
<dbReference type="InterPro" id="IPR010998">
    <property type="entry name" value="Integrase_recombinase_N"/>
</dbReference>
<organism evidence="3 4">
    <name type="scientific">Bremerella alba</name>
    <dbReference type="NCBI Taxonomy" id="980252"/>
    <lineage>
        <taxon>Bacteria</taxon>
        <taxon>Pseudomonadati</taxon>
        <taxon>Planctomycetota</taxon>
        <taxon>Planctomycetia</taxon>
        <taxon>Pirellulales</taxon>
        <taxon>Pirellulaceae</taxon>
        <taxon>Bremerella</taxon>
    </lineage>
</organism>
<evidence type="ECO:0008006" key="5">
    <source>
        <dbReference type="Google" id="ProtNLM"/>
    </source>
</evidence>